<dbReference type="RefSeq" id="WP_246003495.1">
    <property type="nucleotide sequence ID" value="NZ_RKHO01000001.1"/>
</dbReference>
<organism evidence="1 2">
    <name type="scientific">Nocardioides aurantiacus</name>
    <dbReference type="NCBI Taxonomy" id="86796"/>
    <lineage>
        <taxon>Bacteria</taxon>
        <taxon>Bacillati</taxon>
        <taxon>Actinomycetota</taxon>
        <taxon>Actinomycetes</taxon>
        <taxon>Propionibacteriales</taxon>
        <taxon>Nocardioidaceae</taxon>
        <taxon>Nocardioides</taxon>
    </lineage>
</organism>
<keyword evidence="2" id="KW-1185">Reference proteome</keyword>
<dbReference type="InterPro" id="IPR036188">
    <property type="entry name" value="FAD/NAD-bd_sf"/>
</dbReference>
<dbReference type="AlphaFoldDB" id="A0A3N2CVU7"/>
<dbReference type="Pfam" id="PF13450">
    <property type="entry name" value="NAD_binding_8"/>
    <property type="match status" value="1"/>
</dbReference>
<sequence>MTVRTRTLDVTHLVVGAGATGLAFTDALLDHSDARVALVDRRPGVGGHWREAYPFVRLHQASSFYGVASTVLAEGRTQTEGPEAGLHVRADQPTIQAYYDDVVQRRMLDSGRVELFTGCDYLGDRSFVSVETGTVHLVPEDCRVVDARYLAPRIPAETPPRFVVGAGVQVVPVNDLPALEQEPSQYVVVGSGKTATDACVWLLGRGVDPDRICWVRPRDPWMLDRALIQPDPEVYLGMVAEMMRLAASAETLDGLFLDLEEAGIMLRVDRGVTPSMAKAPTLGRWELDLLRTIGHVVRRGHVVSVERGRLRLTGGSEAIADDAVVVNCAADGLRSRPRVPVWGQQAITLQPVRAGFPCFGAALTGYVEATRPAGPEGDGEKNRICPPSSFGNSLADWARMNVLGTRSAASFGAEPDVKAWSDQVALNPARVPPDHPGSPALDAAREGLARWTAPGVARLAALGGLAGATGRA</sequence>
<protein>
    <submittedName>
        <fullName evidence="1">Putative NAD(P)-binding protein</fullName>
    </submittedName>
</protein>
<comment type="caution">
    <text evidence="1">The sequence shown here is derived from an EMBL/GenBank/DDBJ whole genome shotgun (WGS) entry which is preliminary data.</text>
</comment>
<evidence type="ECO:0000313" key="1">
    <source>
        <dbReference type="EMBL" id="ROR91596.1"/>
    </source>
</evidence>
<dbReference type="SUPFAM" id="SSF51905">
    <property type="entry name" value="FAD/NAD(P)-binding domain"/>
    <property type="match status" value="1"/>
</dbReference>
<name>A0A3N2CVU7_9ACTN</name>
<dbReference type="Proteomes" id="UP000281738">
    <property type="component" value="Unassembled WGS sequence"/>
</dbReference>
<gene>
    <name evidence="1" type="ORF">EDD33_2466</name>
</gene>
<reference evidence="1 2" key="1">
    <citation type="submission" date="2018-11" db="EMBL/GenBank/DDBJ databases">
        <title>Sequencing the genomes of 1000 actinobacteria strains.</title>
        <authorList>
            <person name="Klenk H.-P."/>
        </authorList>
    </citation>
    <scope>NUCLEOTIDE SEQUENCE [LARGE SCALE GENOMIC DNA]</scope>
    <source>
        <strain evidence="1 2">DSM 12652</strain>
    </source>
</reference>
<dbReference type="Gene3D" id="3.50.50.60">
    <property type="entry name" value="FAD/NAD(P)-binding domain"/>
    <property type="match status" value="1"/>
</dbReference>
<evidence type="ECO:0000313" key="2">
    <source>
        <dbReference type="Proteomes" id="UP000281738"/>
    </source>
</evidence>
<proteinExistence type="predicted"/>
<dbReference type="EMBL" id="RKHO01000001">
    <property type="protein sequence ID" value="ROR91596.1"/>
    <property type="molecule type" value="Genomic_DNA"/>
</dbReference>
<accession>A0A3N2CVU7</accession>